<sequence length="101" mass="11570">MLQRISDDQEEITKRPISEVLPTFGASIYDYCQLTKKLQDRLTFEMVCQEKVLLISIKPSVDEFGQDVILGTAMDMTGVSPCRVNQKQNLPEENKNFKIVM</sequence>
<dbReference type="EMBL" id="JACCBX010000001">
    <property type="protein sequence ID" value="NYE03721.1"/>
    <property type="molecule type" value="Genomic_DNA"/>
</dbReference>
<organism evidence="1 2">
    <name type="scientific">Neobacillus niacini</name>
    <dbReference type="NCBI Taxonomy" id="86668"/>
    <lineage>
        <taxon>Bacteria</taxon>
        <taxon>Bacillati</taxon>
        <taxon>Bacillota</taxon>
        <taxon>Bacilli</taxon>
        <taxon>Bacillales</taxon>
        <taxon>Bacillaceae</taxon>
        <taxon>Neobacillus</taxon>
    </lineage>
</organism>
<protein>
    <submittedName>
        <fullName evidence="1">Uncharacterized protein</fullName>
    </submittedName>
</protein>
<reference evidence="2" key="1">
    <citation type="submission" date="2020-07" db="EMBL/GenBank/DDBJ databases">
        <authorList>
            <person name="Partida-Martinez L."/>
            <person name="Huntemann M."/>
            <person name="Clum A."/>
            <person name="Wang J."/>
            <person name="Palaniappan K."/>
            <person name="Ritter S."/>
            <person name="Chen I.-M."/>
            <person name="Stamatis D."/>
            <person name="Reddy T."/>
            <person name="O'Malley R."/>
            <person name="Daum C."/>
            <person name="Shapiro N."/>
            <person name="Ivanova N."/>
            <person name="Kyrpides N."/>
            <person name="Woyke T."/>
        </authorList>
    </citation>
    <scope>NUCLEOTIDE SEQUENCE [LARGE SCALE GENOMIC DNA]</scope>
    <source>
        <strain evidence="2">AT2.8</strain>
    </source>
</reference>
<proteinExistence type="predicted"/>
<name>A0A852T696_9BACI</name>
<dbReference type="AlphaFoldDB" id="A0A852T696"/>
<gene>
    <name evidence="1" type="ORF">F4694_000440</name>
</gene>
<reference evidence="2" key="2">
    <citation type="submission" date="2020-08" db="EMBL/GenBank/DDBJ databases">
        <title>The Agave Microbiome: Exploring the role of microbial communities in plant adaptations to desert environments.</title>
        <authorList>
            <person name="Partida-Martinez L.P."/>
        </authorList>
    </citation>
    <scope>NUCLEOTIDE SEQUENCE [LARGE SCALE GENOMIC DNA]</scope>
    <source>
        <strain evidence="2">AT2.8</strain>
    </source>
</reference>
<comment type="caution">
    <text evidence="1">The sequence shown here is derived from an EMBL/GenBank/DDBJ whole genome shotgun (WGS) entry which is preliminary data.</text>
</comment>
<dbReference type="Proteomes" id="UP000548423">
    <property type="component" value="Unassembled WGS sequence"/>
</dbReference>
<evidence type="ECO:0000313" key="1">
    <source>
        <dbReference type="EMBL" id="NYE03721.1"/>
    </source>
</evidence>
<evidence type="ECO:0000313" key="2">
    <source>
        <dbReference type="Proteomes" id="UP000548423"/>
    </source>
</evidence>
<accession>A0A852T696</accession>